<keyword evidence="3" id="KW-1185">Reference proteome</keyword>
<organism evidence="2 3">
    <name type="scientific">Pocillopora damicornis</name>
    <name type="common">Cauliflower coral</name>
    <name type="synonym">Millepora damicornis</name>
    <dbReference type="NCBI Taxonomy" id="46731"/>
    <lineage>
        <taxon>Eukaryota</taxon>
        <taxon>Metazoa</taxon>
        <taxon>Cnidaria</taxon>
        <taxon>Anthozoa</taxon>
        <taxon>Hexacorallia</taxon>
        <taxon>Scleractinia</taxon>
        <taxon>Astrocoeniina</taxon>
        <taxon>Pocilloporidae</taxon>
        <taxon>Pocillopora</taxon>
    </lineage>
</organism>
<gene>
    <name evidence="2" type="ORF">pdam_00016512</name>
</gene>
<evidence type="ECO:0000313" key="3">
    <source>
        <dbReference type="Proteomes" id="UP000275408"/>
    </source>
</evidence>
<evidence type="ECO:0000313" key="2">
    <source>
        <dbReference type="EMBL" id="RMX53227.1"/>
    </source>
</evidence>
<dbReference type="Gene3D" id="3.40.630.30">
    <property type="match status" value="1"/>
</dbReference>
<accession>A0A3M6UHT9</accession>
<reference evidence="2 3" key="1">
    <citation type="journal article" date="2018" name="Sci. Rep.">
        <title>Comparative analysis of the Pocillopora damicornis genome highlights role of immune system in coral evolution.</title>
        <authorList>
            <person name="Cunning R."/>
            <person name="Bay R.A."/>
            <person name="Gillette P."/>
            <person name="Baker A.C."/>
            <person name="Traylor-Knowles N."/>
        </authorList>
    </citation>
    <scope>NUCLEOTIDE SEQUENCE [LARGE SCALE GENOMIC DNA]</scope>
    <source>
        <strain evidence="2">RSMAS</strain>
        <tissue evidence="2">Whole animal</tissue>
    </source>
</reference>
<protein>
    <recommendedName>
        <fullName evidence="1">N-acetyltransferase domain-containing protein</fullName>
    </recommendedName>
</protein>
<dbReference type="PROSITE" id="PS51186">
    <property type="entry name" value="GNAT"/>
    <property type="match status" value="1"/>
</dbReference>
<dbReference type="Pfam" id="PF24066">
    <property type="entry name" value="Hisat_C"/>
    <property type="match status" value="1"/>
</dbReference>
<dbReference type="SUPFAM" id="SSF55729">
    <property type="entry name" value="Acyl-CoA N-acyltransferases (Nat)"/>
    <property type="match status" value="1"/>
</dbReference>
<proteinExistence type="predicted"/>
<comment type="caution">
    <text evidence="2">The sequence shown here is derived from an EMBL/GenBank/DDBJ whole genome shotgun (WGS) entry which is preliminary data.</text>
</comment>
<dbReference type="InterPro" id="IPR000182">
    <property type="entry name" value="GNAT_dom"/>
</dbReference>
<dbReference type="Proteomes" id="UP000275408">
    <property type="component" value="Unassembled WGS sequence"/>
</dbReference>
<dbReference type="PANTHER" id="PTHR47403:SF6">
    <property type="entry name" value="N-ACETYLTRANSFERASE DOMAIN-CONTAINING PROTEIN"/>
    <property type="match status" value="1"/>
</dbReference>
<dbReference type="InterPro" id="IPR056483">
    <property type="entry name" value="Hisat_C"/>
</dbReference>
<dbReference type="GO" id="GO:0016747">
    <property type="term" value="F:acyltransferase activity, transferring groups other than amino-acyl groups"/>
    <property type="evidence" value="ECO:0007669"/>
    <property type="project" value="InterPro"/>
</dbReference>
<dbReference type="AlphaFoldDB" id="A0A3M6UHT9"/>
<name>A0A3M6UHT9_POCDA</name>
<evidence type="ECO:0000259" key="1">
    <source>
        <dbReference type="PROSITE" id="PS51186"/>
    </source>
</evidence>
<dbReference type="OrthoDB" id="8634346at2759"/>
<feature type="domain" description="N-acetyltransferase" evidence="1">
    <location>
        <begin position="4"/>
        <end position="142"/>
    </location>
</feature>
<dbReference type="PANTHER" id="PTHR47403">
    <property type="entry name" value="LOC100145250 PROTEIN"/>
    <property type="match status" value="1"/>
</dbReference>
<dbReference type="EMBL" id="RCHS01001489">
    <property type="protein sequence ID" value="RMX53227.1"/>
    <property type="molecule type" value="Genomic_DNA"/>
</dbReference>
<dbReference type="InterPro" id="IPR016181">
    <property type="entry name" value="Acyl_CoA_acyltransferase"/>
</dbReference>
<sequence>MDAITFRLAEPDDLDEIVTLSEGIYQGHDSLPLMFHKWLRTNNMAVILAQSSDNKLIGLIAYFIVDDRQTFVRRFERIHQDLRGQGLVRKFREYARNHAKPQTRTIYVYKRQCEFTERAQLFPEDIILFNWVPFERLRSNIDHILEDCNELFAEDCVDDSIPRSISFGTYLPTEKFLDWRTAIYSDDPTLFEAHLLHQLNRACEFIKSDFVFVCFHDKRWTELTKKVIEEQLQLNIHHHYVGQGKMYLYEKEFTR</sequence>